<dbReference type="PANTHER" id="PTHR30544:SF5">
    <property type="entry name" value="RADICAL SAM CORE DOMAIN-CONTAINING PROTEIN"/>
    <property type="match status" value="1"/>
</dbReference>
<evidence type="ECO:0000256" key="12">
    <source>
        <dbReference type="ARBA" id="ARBA00023004"/>
    </source>
</evidence>
<dbReference type="GO" id="GO:0051539">
    <property type="term" value="F:4 iron, 4 sulfur cluster binding"/>
    <property type="evidence" value="ECO:0007669"/>
    <property type="project" value="UniProtKB-KW"/>
</dbReference>
<dbReference type="Pfam" id="PF21016">
    <property type="entry name" value="RlmN_N"/>
    <property type="match status" value="1"/>
</dbReference>
<evidence type="ECO:0000256" key="9">
    <source>
        <dbReference type="ARBA" id="ARBA00022691"/>
    </source>
</evidence>
<evidence type="ECO:0000256" key="7">
    <source>
        <dbReference type="ARBA" id="ARBA00022603"/>
    </source>
</evidence>
<evidence type="ECO:0000313" key="16">
    <source>
        <dbReference type="EMBL" id="BAG83581.1"/>
    </source>
</evidence>
<dbReference type="InterPro" id="IPR013785">
    <property type="entry name" value="Aldolase_TIM"/>
</dbReference>
<evidence type="ECO:0000256" key="2">
    <source>
        <dbReference type="ARBA" id="ARBA00004496"/>
    </source>
</evidence>
<dbReference type="GO" id="GO:0070475">
    <property type="term" value="P:rRNA base methylation"/>
    <property type="evidence" value="ECO:0007669"/>
    <property type="project" value="InterPro"/>
</dbReference>
<dbReference type="SFLD" id="SFLDG01062">
    <property type="entry name" value="methyltransferase_(Class_A)"/>
    <property type="match status" value="1"/>
</dbReference>
<keyword evidence="10" id="KW-0819">tRNA processing</keyword>
<comment type="similarity">
    <text evidence="3">Belongs to the radical SAM superfamily. RlmN family.</text>
</comment>
<dbReference type="PROSITE" id="PS51918">
    <property type="entry name" value="RADICAL_SAM"/>
    <property type="match status" value="1"/>
</dbReference>
<dbReference type="NCBIfam" id="TIGR00048">
    <property type="entry name" value="rRNA_mod_RlmN"/>
    <property type="match status" value="1"/>
</dbReference>
<dbReference type="PANTHER" id="PTHR30544">
    <property type="entry name" value="23S RRNA METHYLTRANSFERASE"/>
    <property type="match status" value="1"/>
</dbReference>
<dbReference type="KEGG" id="aps:CFPG_318"/>
<keyword evidence="14" id="KW-1015">Disulfide bond</keyword>
<reference evidence="17" key="1">
    <citation type="journal article" date="2008" name="Science">
        <title>Genome of an endosymbiont coupling N2 fixation to cellulolysis within RT protist cells in termite gut.</title>
        <authorList>
            <person name="Hongoh Y."/>
            <person name="Sharma V.K."/>
            <person name="Prakash T."/>
            <person name="Noda S."/>
            <person name="Toh H."/>
            <person name="Taylor T.D."/>
            <person name="Kudo T."/>
            <person name="Sakaki Y."/>
            <person name="Toyoda A."/>
            <person name="Hattori M."/>
            <person name="Ohkuma M."/>
        </authorList>
    </citation>
    <scope>NUCLEOTIDE SEQUENCE [LARGE SCALE GENOMIC DNA]</scope>
</reference>
<dbReference type="GO" id="GO:0046872">
    <property type="term" value="F:metal ion binding"/>
    <property type="evidence" value="ECO:0007669"/>
    <property type="project" value="UniProtKB-KW"/>
</dbReference>
<dbReference type="InterPro" id="IPR040072">
    <property type="entry name" value="Methyltransferase_A"/>
</dbReference>
<protein>
    <recommendedName>
        <fullName evidence="15">Radical SAM core domain-containing protein</fullName>
    </recommendedName>
</protein>
<evidence type="ECO:0000313" key="17">
    <source>
        <dbReference type="Proteomes" id="UP000000723"/>
    </source>
</evidence>
<proteinExistence type="inferred from homology"/>
<dbReference type="EMBL" id="AP010656">
    <property type="protein sequence ID" value="BAG83581.1"/>
    <property type="molecule type" value="Genomic_DNA"/>
</dbReference>
<keyword evidence="17" id="KW-1185">Reference proteome</keyword>
<feature type="domain" description="Radical SAM core" evidence="15">
    <location>
        <begin position="76"/>
        <end position="303"/>
    </location>
</feature>
<dbReference type="AlphaFoldDB" id="B6YQV9"/>
<keyword evidence="12" id="KW-0408">Iron</keyword>
<evidence type="ECO:0000256" key="1">
    <source>
        <dbReference type="ARBA" id="ARBA00001966"/>
    </source>
</evidence>
<dbReference type="GO" id="GO:0030488">
    <property type="term" value="P:tRNA methylation"/>
    <property type="evidence" value="ECO:0007669"/>
    <property type="project" value="InterPro"/>
</dbReference>
<evidence type="ECO:0000256" key="5">
    <source>
        <dbReference type="ARBA" id="ARBA00022490"/>
    </source>
</evidence>
<dbReference type="Pfam" id="PF04055">
    <property type="entry name" value="Radical_SAM"/>
    <property type="match status" value="1"/>
</dbReference>
<dbReference type="InterPro" id="IPR004383">
    <property type="entry name" value="rRNA_lsu_MTrfase_RlmN/Cfr"/>
</dbReference>
<dbReference type="Gene3D" id="3.20.20.70">
    <property type="entry name" value="Aldolase class I"/>
    <property type="match status" value="1"/>
</dbReference>
<dbReference type="HOGENOM" id="CLU_029101_0_0_10"/>
<keyword evidence="11" id="KW-0479">Metal-binding</keyword>
<dbReference type="InterPro" id="IPR048641">
    <property type="entry name" value="RlmN_N"/>
</dbReference>
<sequence length="322" mass="37143">MPTFTAKQIANWLYKRRVSSIEEMTNISLLHRKQLNEHYYIGKKEYLYKQKSMDGAIKYLFSINNRHFIESVYIPEKARATLCVSSQIGCKMHCLFCTTGRQGFEGQLTTGDIINQIISIPESASLTNLVFMGMGEPLDNIEVLLKSLEILTANYGFAWSPKRITISTVGIIPELKRLLEETKVRLAISVHSPFHAERMSWIPIEKKYPIKKIIGLIQQYNFRFQRRVSFEYITFGRLNDDIKHASALFRLLKGIPCRVNLIKYHPQQDTVLPASDLKNMIAFRNYLNSKKIICTIRSSRGEDISAACGMLSTKKNKRNFLF</sequence>
<keyword evidence="5" id="KW-0963">Cytoplasm</keyword>
<evidence type="ECO:0000256" key="3">
    <source>
        <dbReference type="ARBA" id="ARBA00007544"/>
    </source>
</evidence>
<dbReference type="eggNOG" id="COG0820">
    <property type="taxonomic scope" value="Bacteria"/>
</dbReference>
<evidence type="ECO:0000256" key="11">
    <source>
        <dbReference type="ARBA" id="ARBA00022723"/>
    </source>
</evidence>
<dbReference type="STRING" id="511995.CFPG_318"/>
<evidence type="ECO:0000256" key="6">
    <source>
        <dbReference type="ARBA" id="ARBA00022552"/>
    </source>
</evidence>
<dbReference type="SFLD" id="SFLDS00029">
    <property type="entry name" value="Radical_SAM"/>
    <property type="match status" value="1"/>
</dbReference>
<gene>
    <name evidence="16" type="ordered locus">CFPG_318</name>
</gene>
<keyword evidence="9" id="KW-0949">S-adenosyl-L-methionine</keyword>
<evidence type="ECO:0000256" key="4">
    <source>
        <dbReference type="ARBA" id="ARBA00022485"/>
    </source>
</evidence>
<evidence type="ECO:0000259" key="15">
    <source>
        <dbReference type="PROSITE" id="PS51918"/>
    </source>
</evidence>
<keyword evidence="13" id="KW-0411">Iron-sulfur</keyword>
<comment type="subcellular location">
    <subcellularLocation>
        <location evidence="2">Cytoplasm</location>
    </subcellularLocation>
</comment>
<dbReference type="Proteomes" id="UP000000723">
    <property type="component" value="Chromosome"/>
</dbReference>
<dbReference type="SFLD" id="SFLDF00275">
    <property type="entry name" value="adenosine_C2_methyltransferase"/>
    <property type="match status" value="1"/>
</dbReference>
<dbReference type="PIRSF" id="PIRSF006004">
    <property type="entry name" value="CHP00048"/>
    <property type="match status" value="1"/>
</dbReference>
<keyword evidence="7" id="KW-0489">Methyltransferase</keyword>
<accession>B6YQV9</accession>
<dbReference type="RefSeq" id="WP_012573342.1">
    <property type="nucleotide sequence ID" value="NC_011565.1"/>
</dbReference>
<dbReference type="InterPro" id="IPR007197">
    <property type="entry name" value="rSAM"/>
</dbReference>
<evidence type="ECO:0000256" key="14">
    <source>
        <dbReference type="ARBA" id="ARBA00023157"/>
    </source>
</evidence>
<dbReference type="GO" id="GO:0008173">
    <property type="term" value="F:RNA methyltransferase activity"/>
    <property type="evidence" value="ECO:0007669"/>
    <property type="project" value="InterPro"/>
</dbReference>
<keyword evidence="8" id="KW-0808">Transferase</keyword>
<evidence type="ECO:0000256" key="10">
    <source>
        <dbReference type="ARBA" id="ARBA00022694"/>
    </source>
</evidence>
<dbReference type="InterPro" id="IPR058240">
    <property type="entry name" value="rSAM_sf"/>
</dbReference>
<dbReference type="InterPro" id="IPR027492">
    <property type="entry name" value="RNA_MTrfase_RlmN"/>
</dbReference>
<keyword evidence="6" id="KW-0698">rRNA processing</keyword>
<dbReference type="GO" id="GO:0005737">
    <property type="term" value="C:cytoplasm"/>
    <property type="evidence" value="ECO:0007669"/>
    <property type="project" value="UniProtKB-SubCell"/>
</dbReference>
<dbReference type="Gene3D" id="1.10.150.530">
    <property type="match status" value="1"/>
</dbReference>
<evidence type="ECO:0000256" key="8">
    <source>
        <dbReference type="ARBA" id="ARBA00022679"/>
    </source>
</evidence>
<dbReference type="SUPFAM" id="SSF102114">
    <property type="entry name" value="Radical SAM enzymes"/>
    <property type="match status" value="1"/>
</dbReference>
<organism evidence="16 17">
    <name type="scientific">Azobacteroides pseudotrichonymphae genomovar. CFP2</name>
    <dbReference type="NCBI Taxonomy" id="511995"/>
    <lineage>
        <taxon>Bacteria</taxon>
        <taxon>Pseudomonadati</taxon>
        <taxon>Bacteroidota</taxon>
        <taxon>Bacteroidia</taxon>
        <taxon>Bacteroidales</taxon>
        <taxon>Candidatus Azobacteroides</taxon>
    </lineage>
</organism>
<evidence type="ECO:0000256" key="13">
    <source>
        <dbReference type="ARBA" id="ARBA00023014"/>
    </source>
</evidence>
<keyword evidence="4" id="KW-0004">4Fe-4S</keyword>
<name>B6YQV9_AZOPC</name>
<comment type="cofactor">
    <cofactor evidence="1">
        <name>[4Fe-4S] cluster</name>
        <dbReference type="ChEBI" id="CHEBI:49883"/>
    </cofactor>
</comment>